<evidence type="ECO:0000256" key="5">
    <source>
        <dbReference type="ARBA" id="ARBA00023136"/>
    </source>
</evidence>
<dbReference type="PANTHER" id="PTHR32309">
    <property type="entry name" value="TYROSINE-PROTEIN KINASE"/>
    <property type="match status" value="1"/>
</dbReference>
<keyword evidence="2" id="KW-1003">Cell membrane</keyword>
<evidence type="ECO:0000256" key="2">
    <source>
        <dbReference type="ARBA" id="ARBA00022475"/>
    </source>
</evidence>
<feature type="transmembrane region" description="Helical" evidence="6">
    <location>
        <begin position="327"/>
        <end position="345"/>
    </location>
</feature>
<sequence>MEEKKNNIAEEKEIDLLALANKIWVNKKFIIKALGIGLVIALIVAFSIPKEYTTTVILMPEAQSGTSSMNSLAALAGVNIGGTTGIDALASPDLYPSVFESTPFIKGLFDMNVKDLKQGIDTTFYSYMNNYQSYAWWSYLLKAPGLFMNLFFTEDDSIIKDVDNNRIMSKMDMDIIKSLKDRIIISSEKKTAVTTIEVTMQSPEISAYLVDTLTLYFQSYIIDYRTQKARNDLLFAEKLYEEAKTDYYTAQQKLATYSDANLNVVSAKYRITQERLQNEANLAYSVYNQAAQQLQLAKVKVQDNTPVFTIIQPAVQPIEPSKPSKKIILAGFLLISFLSASAWIIKEDILYLIR</sequence>
<evidence type="ECO:0000256" key="3">
    <source>
        <dbReference type="ARBA" id="ARBA00022692"/>
    </source>
</evidence>
<dbReference type="InterPro" id="IPR003856">
    <property type="entry name" value="LPS_length_determ_N"/>
</dbReference>
<evidence type="ECO:0000259" key="7">
    <source>
        <dbReference type="Pfam" id="PF02706"/>
    </source>
</evidence>
<feature type="transmembrane region" description="Helical" evidence="6">
    <location>
        <begin position="29"/>
        <end position="48"/>
    </location>
</feature>
<keyword evidence="5 6" id="KW-0472">Membrane</keyword>
<proteinExistence type="predicted"/>
<dbReference type="GO" id="GO:0005886">
    <property type="term" value="C:plasma membrane"/>
    <property type="evidence" value="ECO:0007669"/>
    <property type="project" value="UniProtKB-SubCell"/>
</dbReference>
<name>A0A212J8L2_9BACT</name>
<evidence type="ECO:0000256" key="4">
    <source>
        <dbReference type="ARBA" id="ARBA00022989"/>
    </source>
</evidence>
<organism evidence="8">
    <name type="scientific">uncultured Dysgonomonas sp</name>
    <dbReference type="NCBI Taxonomy" id="206096"/>
    <lineage>
        <taxon>Bacteria</taxon>
        <taxon>Pseudomonadati</taxon>
        <taxon>Bacteroidota</taxon>
        <taxon>Bacteroidia</taxon>
        <taxon>Bacteroidales</taxon>
        <taxon>Dysgonomonadaceae</taxon>
        <taxon>Dysgonomonas</taxon>
        <taxon>environmental samples</taxon>
    </lineage>
</organism>
<protein>
    <recommendedName>
        <fullName evidence="7">Polysaccharide chain length determinant N-terminal domain-containing protein</fullName>
    </recommendedName>
</protein>
<evidence type="ECO:0000313" key="8">
    <source>
        <dbReference type="EMBL" id="SBV95770.1"/>
    </source>
</evidence>
<dbReference type="Pfam" id="PF02706">
    <property type="entry name" value="Wzz"/>
    <property type="match status" value="1"/>
</dbReference>
<dbReference type="InterPro" id="IPR050445">
    <property type="entry name" value="Bact_polysacc_biosynth/exp"/>
</dbReference>
<reference evidence="8" key="1">
    <citation type="submission" date="2016-04" db="EMBL/GenBank/DDBJ databases">
        <authorList>
            <person name="Evans L.H."/>
            <person name="Alamgir A."/>
            <person name="Owens N."/>
            <person name="Weber N.D."/>
            <person name="Virtaneva K."/>
            <person name="Barbian K."/>
            <person name="Babar A."/>
            <person name="Rosenke K."/>
        </authorList>
    </citation>
    <scope>NUCLEOTIDE SEQUENCE</scope>
    <source>
        <strain evidence="8">86-1</strain>
    </source>
</reference>
<dbReference type="PANTHER" id="PTHR32309:SF13">
    <property type="entry name" value="FERRIC ENTEROBACTIN TRANSPORT PROTEIN FEPE"/>
    <property type="match status" value="1"/>
</dbReference>
<keyword evidence="3 6" id="KW-0812">Transmembrane</keyword>
<keyword evidence="4 6" id="KW-1133">Transmembrane helix</keyword>
<dbReference type="EMBL" id="FLUM01000001">
    <property type="protein sequence ID" value="SBV95770.1"/>
    <property type="molecule type" value="Genomic_DNA"/>
</dbReference>
<dbReference type="RefSeq" id="WP_296939468.1">
    <property type="nucleotide sequence ID" value="NZ_LT599032.1"/>
</dbReference>
<evidence type="ECO:0000256" key="6">
    <source>
        <dbReference type="SAM" id="Phobius"/>
    </source>
</evidence>
<gene>
    <name evidence="8" type="ORF">KL86DYS1_11480</name>
</gene>
<comment type="subcellular location">
    <subcellularLocation>
        <location evidence="1">Cell membrane</location>
        <topology evidence="1">Multi-pass membrane protein</topology>
    </subcellularLocation>
</comment>
<feature type="domain" description="Polysaccharide chain length determinant N-terminal" evidence="7">
    <location>
        <begin position="13"/>
        <end position="72"/>
    </location>
</feature>
<dbReference type="AlphaFoldDB" id="A0A212J8L2"/>
<accession>A0A212J8L2</accession>
<dbReference type="GO" id="GO:0004713">
    <property type="term" value="F:protein tyrosine kinase activity"/>
    <property type="evidence" value="ECO:0007669"/>
    <property type="project" value="TreeGrafter"/>
</dbReference>
<evidence type="ECO:0000256" key="1">
    <source>
        <dbReference type="ARBA" id="ARBA00004651"/>
    </source>
</evidence>